<protein>
    <submittedName>
        <fullName evidence="2">DUF3021 domain-containing protein</fullName>
    </submittedName>
</protein>
<feature type="transmembrane region" description="Helical" evidence="1">
    <location>
        <begin position="95"/>
        <end position="112"/>
    </location>
</feature>
<dbReference type="EMBL" id="PRDG01000001">
    <property type="protein sequence ID" value="MBP2622653.1"/>
    <property type="molecule type" value="Genomic_DNA"/>
</dbReference>
<keyword evidence="1" id="KW-0472">Membrane</keyword>
<feature type="transmembrane region" description="Helical" evidence="1">
    <location>
        <begin position="36"/>
        <end position="54"/>
    </location>
</feature>
<keyword evidence="1" id="KW-0812">Transmembrane</keyword>
<name>A0ABS5B2D4_9STRE</name>
<organism evidence="2 3">
    <name type="scientific">Streptococcus oricebi</name>
    <dbReference type="NCBI Taxonomy" id="1547447"/>
    <lineage>
        <taxon>Bacteria</taxon>
        <taxon>Bacillati</taxon>
        <taxon>Bacillota</taxon>
        <taxon>Bacilli</taxon>
        <taxon>Lactobacillales</taxon>
        <taxon>Streptococcaceae</taxon>
        <taxon>Streptococcus</taxon>
    </lineage>
</organism>
<accession>A0ABS5B2D4</accession>
<sequence>MKKIILGMIEGLRIGAFIYLLVIALEIQQSPPSAKNIYSVLVFSALIGLVTQLVFERDALSKLQSLILHCILTAILLSATMIYNDWLSQLIKPIFWLEYILIYLFTCLYFILDGYLKTQKINQALDKRRARKKETSKKV</sequence>
<dbReference type="InterPro" id="IPR021560">
    <property type="entry name" value="DUF3021"/>
</dbReference>
<dbReference type="Proteomes" id="UP001519296">
    <property type="component" value="Unassembled WGS sequence"/>
</dbReference>
<evidence type="ECO:0000313" key="2">
    <source>
        <dbReference type="EMBL" id="MBP2622653.1"/>
    </source>
</evidence>
<comment type="caution">
    <text evidence="2">The sequence shown here is derived from an EMBL/GenBank/DDBJ whole genome shotgun (WGS) entry which is preliminary data.</text>
</comment>
<feature type="transmembrane region" description="Helical" evidence="1">
    <location>
        <begin position="12"/>
        <end position="30"/>
    </location>
</feature>
<evidence type="ECO:0000313" key="3">
    <source>
        <dbReference type="Proteomes" id="UP001519296"/>
    </source>
</evidence>
<keyword evidence="1" id="KW-1133">Transmembrane helix</keyword>
<reference evidence="2 3" key="1">
    <citation type="submission" date="2018-02" db="EMBL/GenBank/DDBJ databases">
        <title>Draft genome sequence of Streptococcus oricebi CCUG 70868T type strain.</title>
        <authorList>
            <person name="Mendez V."/>
            <person name="Salva-Serra F."/>
            <person name="Jaen-Luchoro D."/>
            <person name="Gonzales-Siles L."/>
            <person name="Karlsson R."/>
            <person name="Engstrom-Jakobsson H."/>
            <person name="Busquets A."/>
            <person name="Gomila M."/>
            <person name="Pineiro-Iglesias B."/>
            <person name="Bennasar-Figueras A."/>
            <person name="Seeger M."/>
            <person name="Moore E."/>
        </authorList>
    </citation>
    <scope>NUCLEOTIDE SEQUENCE [LARGE SCALE GENOMIC DNA]</scope>
    <source>
        <strain evidence="2 3">CCUG 70868</strain>
    </source>
</reference>
<feature type="transmembrane region" description="Helical" evidence="1">
    <location>
        <begin position="66"/>
        <end position="83"/>
    </location>
</feature>
<dbReference type="Pfam" id="PF11457">
    <property type="entry name" value="DUF3021"/>
    <property type="match status" value="1"/>
</dbReference>
<evidence type="ECO:0000256" key="1">
    <source>
        <dbReference type="SAM" id="Phobius"/>
    </source>
</evidence>
<keyword evidence="3" id="KW-1185">Reference proteome</keyword>
<proteinExistence type="predicted"/>
<gene>
    <name evidence="2" type="ORF">C4K46_01725</name>
</gene>